<feature type="transmembrane region" description="Helical" evidence="1">
    <location>
        <begin position="53"/>
        <end position="74"/>
    </location>
</feature>
<dbReference type="RefSeq" id="WP_106524068.1">
    <property type="nucleotide sequence ID" value="NZ_PYGD01000007.1"/>
</dbReference>
<keyword evidence="1" id="KW-1133">Transmembrane helix</keyword>
<accession>A0A2P8D0R5</accession>
<dbReference type="OrthoDB" id="798617at2"/>
<comment type="caution">
    <text evidence="2">The sequence shown here is derived from an EMBL/GenBank/DDBJ whole genome shotgun (WGS) entry which is preliminary data.</text>
</comment>
<dbReference type="AlphaFoldDB" id="A0A2P8D0R5"/>
<reference evidence="2 3" key="1">
    <citation type="submission" date="2018-03" db="EMBL/GenBank/DDBJ databases">
        <title>Genomic Encyclopedia of Type Strains, Phase III (KMG-III): the genomes of soil and plant-associated and newly described type strains.</title>
        <authorList>
            <person name="Whitman W."/>
        </authorList>
    </citation>
    <scope>NUCLEOTIDE SEQUENCE [LARGE SCALE GENOMIC DNA]</scope>
    <source>
        <strain evidence="2 3">CGMCC 1.12700</strain>
    </source>
</reference>
<keyword evidence="1" id="KW-0472">Membrane</keyword>
<keyword evidence="3" id="KW-1185">Reference proteome</keyword>
<proteinExistence type="predicted"/>
<dbReference type="EMBL" id="PYGD01000007">
    <property type="protein sequence ID" value="PSK90798.1"/>
    <property type="molecule type" value="Genomic_DNA"/>
</dbReference>
<organism evidence="2 3">
    <name type="scientific">Taibaiella chishuiensis</name>
    <dbReference type="NCBI Taxonomy" id="1434707"/>
    <lineage>
        <taxon>Bacteria</taxon>
        <taxon>Pseudomonadati</taxon>
        <taxon>Bacteroidota</taxon>
        <taxon>Chitinophagia</taxon>
        <taxon>Chitinophagales</taxon>
        <taxon>Chitinophagaceae</taxon>
        <taxon>Taibaiella</taxon>
    </lineage>
</organism>
<evidence type="ECO:0000313" key="2">
    <source>
        <dbReference type="EMBL" id="PSK90798.1"/>
    </source>
</evidence>
<evidence type="ECO:0000313" key="3">
    <source>
        <dbReference type="Proteomes" id="UP000240572"/>
    </source>
</evidence>
<evidence type="ECO:0000256" key="1">
    <source>
        <dbReference type="SAM" id="Phobius"/>
    </source>
</evidence>
<keyword evidence="1" id="KW-0812">Transmembrane</keyword>
<name>A0A2P8D0R5_9BACT</name>
<protein>
    <submittedName>
        <fullName evidence="2">Uncharacterized protein</fullName>
    </submittedName>
</protein>
<dbReference type="Proteomes" id="UP000240572">
    <property type="component" value="Unassembled WGS sequence"/>
</dbReference>
<gene>
    <name evidence="2" type="ORF">B0I18_107210</name>
</gene>
<sequence>MSYPFTPDGVTLKTADLYVLDDSDLLIEAKEMVKDLYAWTALNFTLSTKQHTYFSLLPPNVLFAWGALLATAILHRSVIVMQDVPNNYGPPRRTKQVAIEFCGVTNYFPPISGIDPIGGSFTTSIKYDLVD</sequence>